<reference evidence="1 2" key="1">
    <citation type="submission" date="2016-10" db="EMBL/GenBank/DDBJ databases">
        <title>The Draft Genome Sequence of Actinokineospora bangkokensis 44EHWT reveals the biosynthetic pathway of antifungal compounds Thailandins with unusual extender unit butylmalonyl-CoA.</title>
        <authorList>
            <person name="Greule A."/>
            <person name="Intra B."/>
            <person name="Flemming S."/>
            <person name="Rommel M.G."/>
            <person name="Panbangred W."/>
            <person name="Bechthold A."/>
        </authorList>
    </citation>
    <scope>NUCLEOTIDE SEQUENCE [LARGE SCALE GENOMIC DNA]</scope>
    <source>
        <strain evidence="1 2">44EHW</strain>
    </source>
</reference>
<dbReference type="InterPro" id="IPR038578">
    <property type="entry name" value="GT29-like_sf"/>
</dbReference>
<proteinExistence type="predicted"/>
<evidence type="ECO:0000313" key="1">
    <source>
        <dbReference type="EMBL" id="OLR91466.1"/>
    </source>
</evidence>
<gene>
    <name evidence="1" type="ORF">BJP25_00760</name>
</gene>
<dbReference type="OrthoDB" id="3771115at2"/>
<organism evidence="1 2">
    <name type="scientific">Actinokineospora bangkokensis</name>
    <dbReference type="NCBI Taxonomy" id="1193682"/>
    <lineage>
        <taxon>Bacteria</taxon>
        <taxon>Bacillati</taxon>
        <taxon>Actinomycetota</taxon>
        <taxon>Actinomycetes</taxon>
        <taxon>Pseudonocardiales</taxon>
        <taxon>Pseudonocardiaceae</taxon>
        <taxon>Actinokineospora</taxon>
    </lineage>
</organism>
<dbReference type="Gene3D" id="3.90.1480.20">
    <property type="entry name" value="Glycosyl transferase family 29"/>
    <property type="match status" value="1"/>
</dbReference>
<accession>A0A1Q9LHG9</accession>
<protein>
    <submittedName>
        <fullName evidence="1">Uncharacterized protein</fullName>
    </submittedName>
</protein>
<keyword evidence="2" id="KW-1185">Reference proteome</keyword>
<dbReference type="EMBL" id="MKQR01000023">
    <property type="protein sequence ID" value="OLR91466.1"/>
    <property type="molecule type" value="Genomic_DNA"/>
</dbReference>
<evidence type="ECO:0000313" key="2">
    <source>
        <dbReference type="Proteomes" id="UP000186040"/>
    </source>
</evidence>
<dbReference type="STRING" id="1193682.BJP25_00760"/>
<dbReference type="Proteomes" id="UP000186040">
    <property type="component" value="Unassembled WGS sequence"/>
</dbReference>
<name>A0A1Q9LHG9_9PSEU</name>
<sequence>MAALLAAYARHDPPRSIAVVGNAPVAPDAERAAAVDGCDLVVRMTTFALDAPGGPPALGRRADVVVLHRGVVASPHLFADYTSRLYLLVEPGRLHWETDRLPEWWPQDLGFQPVPNREFTVELNRLLGYDPGVAEWATTGTLTAFLVSELFPAARVLMTGMSIIDRPQQTTFEHAWGESVRVTAEHRLDAESALLRSWMSTGRIEVLR</sequence>
<dbReference type="AlphaFoldDB" id="A0A1Q9LHG9"/>
<comment type="caution">
    <text evidence="1">The sequence shown here is derived from an EMBL/GenBank/DDBJ whole genome shotgun (WGS) entry which is preliminary data.</text>
</comment>